<organism evidence="4 5">
    <name type="scientific">Aspergillus pseudoustus</name>
    <dbReference type="NCBI Taxonomy" id="1810923"/>
    <lineage>
        <taxon>Eukaryota</taxon>
        <taxon>Fungi</taxon>
        <taxon>Dikarya</taxon>
        <taxon>Ascomycota</taxon>
        <taxon>Pezizomycotina</taxon>
        <taxon>Eurotiomycetes</taxon>
        <taxon>Eurotiomycetidae</taxon>
        <taxon>Eurotiales</taxon>
        <taxon>Aspergillaceae</taxon>
        <taxon>Aspergillus</taxon>
        <taxon>Aspergillus subgen. Nidulantes</taxon>
    </lineage>
</organism>
<name>A0ABR4J6A9_9EURO</name>
<evidence type="ECO:0000256" key="1">
    <source>
        <dbReference type="SAM" id="MobiDB-lite"/>
    </source>
</evidence>
<feature type="transmembrane region" description="Helical" evidence="2">
    <location>
        <begin position="84"/>
        <end position="106"/>
    </location>
</feature>
<feature type="transmembrane region" description="Helical" evidence="2">
    <location>
        <begin position="55"/>
        <end position="78"/>
    </location>
</feature>
<dbReference type="Pfam" id="PF24802">
    <property type="entry name" value="DUF7703"/>
    <property type="match status" value="1"/>
</dbReference>
<dbReference type="PANTHER" id="PTHR37013:SF6">
    <property type="entry name" value="INTEGRAL MEMBRANE PROTEIN"/>
    <property type="match status" value="1"/>
</dbReference>
<dbReference type="EMBL" id="JBFXLU010000200">
    <property type="protein sequence ID" value="KAL2835578.1"/>
    <property type="molecule type" value="Genomic_DNA"/>
</dbReference>
<keyword evidence="5" id="KW-1185">Reference proteome</keyword>
<evidence type="ECO:0000256" key="2">
    <source>
        <dbReference type="SAM" id="Phobius"/>
    </source>
</evidence>
<reference evidence="4 5" key="1">
    <citation type="submission" date="2024-07" db="EMBL/GenBank/DDBJ databases">
        <title>Section-level genome sequencing and comparative genomics of Aspergillus sections Usti and Cavernicolus.</title>
        <authorList>
            <consortium name="Lawrence Berkeley National Laboratory"/>
            <person name="Nybo J.L."/>
            <person name="Vesth T.C."/>
            <person name="Theobald S."/>
            <person name="Frisvad J.C."/>
            <person name="Larsen T.O."/>
            <person name="Kjaerboelling I."/>
            <person name="Rothschild-Mancinelli K."/>
            <person name="Lyhne E.K."/>
            <person name="Kogle M.E."/>
            <person name="Barry K."/>
            <person name="Clum A."/>
            <person name="Na H."/>
            <person name="Ledsgaard L."/>
            <person name="Lin J."/>
            <person name="Lipzen A."/>
            <person name="Kuo A."/>
            <person name="Riley R."/>
            <person name="Mondo S."/>
            <person name="Labutti K."/>
            <person name="Haridas S."/>
            <person name="Pangalinan J."/>
            <person name="Salamov A.A."/>
            <person name="Simmons B.A."/>
            <person name="Magnuson J.K."/>
            <person name="Chen J."/>
            <person name="Drula E."/>
            <person name="Henrissat B."/>
            <person name="Wiebenga A."/>
            <person name="Lubbers R.J."/>
            <person name="Gomes A.C."/>
            <person name="Makela M.R."/>
            <person name="Stajich J."/>
            <person name="Grigoriev I.V."/>
            <person name="Mortensen U.H."/>
            <person name="De Vries R.P."/>
            <person name="Baker S.E."/>
            <person name="Andersen M.R."/>
        </authorList>
    </citation>
    <scope>NUCLEOTIDE SEQUENCE [LARGE SCALE GENOMIC DNA]</scope>
    <source>
        <strain evidence="4 5">CBS 123904</strain>
    </source>
</reference>
<feature type="compositionally biased region" description="Basic and acidic residues" evidence="1">
    <location>
        <begin position="315"/>
        <end position="330"/>
    </location>
</feature>
<dbReference type="PANTHER" id="PTHR37013">
    <property type="entry name" value="INTEGRAL MEMBRANE PROTEIN (AFU_ORTHOLOGUE AFUA_1G05950)-RELATED"/>
    <property type="match status" value="1"/>
</dbReference>
<feature type="transmembrane region" description="Helical" evidence="2">
    <location>
        <begin position="118"/>
        <end position="147"/>
    </location>
</feature>
<feature type="transmembrane region" description="Helical" evidence="2">
    <location>
        <begin position="200"/>
        <end position="220"/>
    </location>
</feature>
<evidence type="ECO:0000313" key="5">
    <source>
        <dbReference type="Proteomes" id="UP001610446"/>
    </source>
</evidence>
<feature type="domain" description="DUF7703" evidence="3">
    <location>
        <begin position="27"/>
        <end position="256"/>
    </location>
</feature>
<protein>
    <recommendedName>
        <fullName evidence="3">DUF7703 domain-containing protein</fullName>
    </recommendedName>
</protein>
<feature type="transmembrane region" description="Helical" evidence="2">
    <location>
        <begin position="226"/>
        <end position="253"/>
    </location>
</feature>
<feature type="transmembrane region" description="Helical" evidence="2">
    <location>
        <begin position="26"/>
        <end position="48"/>
    </location>
</feature>
<dbReference type="Proteomes" id="UP001610446">
    <property type="component" value="Unassembled WGS sequence"/>
</dbReference>
<proteinExistence type="predicted"/>
<dbReference type="InterPro" id="IPR056120">
    <property type="entry name" value="DUF7703"/>
</dbReference>
<gene>
    <name evidence="4" type="ORF">BJY01DRAFT_75351</name>
</gene>
<feature type="transmembrane region" description="Helical" evidence="2">
    <location>
        <begin position="167"/>
        <end position="188"/>
    </location>
</feature>
<evidence type="ECO:0000313" key="4">
    <source>
        <dbReference type="EMBL" id="KAL2835578.1"/>
    </source>
</evidence>
<feature type="region of interest" description="Disordered" evidence="1">
    <location>
        <begin position="293"/>
        <end position="330"/>
    </location>
</feature>
<keyword evidence="2" id="KW-1133">Transmembrane helix</keyword>
<accession>A0ABR4J6A9</accession>
<sequence>MDNLEEVPPGLVHGLKHHTWELKATVAVFLTIALFNNIELLVLICWTFRQPRGLYFWSLLLSVIGIIPYVIGAILHYYNVGPLALGITVMYFGFVALVPMQSFVLYSRLYLVFYNERFLRILLHVLIAVTVVLVIPTTVTTFGSAFIRTPAWNYAYNVIERLQVTGFCAQELFLSGLYIWSTVGLLHLSPEGKNRVKRIIYELLAISCAVMVLDIALIVIEYMNLYYLQVCLKVMVYSIKLKLEFAVLGRLVAVTKSRRIKQKMRVERLEFIGPNVDMSQWTAGTVTEGVGMGTDEPQASASVKEIDDAGPMGEGARDELDKERSSTVRN</sequence>
<comment type="caution">
    <text evidence="4">The sequence shown here is derived from an EMBL/GenBank/DDBJ whole genome shotgun (WGS) entry which is preliminary data.</text>
</comment>
<keyword evidence="2" id="KW-0472">Membrane</keyword>
<evidence type="ECO:0000259" key="3">
    <source>
        <dbReference type="Pfam" id="PF24802"/>
    </source>
</evidence>
<keyword evidence="2" id="KW-0812">Transmembrane</keyword>